<feature type="compositionally biased region" description="Basic residues" evidence="1">
    <location>
        <begin position="91"/>
        <end position="102"/>
    </location>
</feature>
<protein>
    <submittedName>
        <fullName evidence="2">Uncharacterized protein</fullName>
    </submittedName>
</protein>
<accession>A0ABX7ESK0</accession>
<evidence type="ECO:0000256" key="1">
    <source>
        <dbReference type="SAM" id="MobiDB-lite"/>
    </source>
</evidence>
<evidence type="ECO:0000313" key="2">
    <source>
        <dbReference type="EMBL" id="QRF51315.1"/>
    </source>
</evidence>
<feature type="region of interest" description="Disordered" evidence="1">
    <location>
        <begin position="74"/>
        <end position="102"/>
    </location>
</feature>
<dbReference type="EMBL" id="CP032405">
    <property type="protein sequence ID" value="QRF51315.1"/>
    <property type="molecule type" value="Genomic_DNA"/>
</dbReference>
<reference evidence="2 3" key="1">
    <citation type="submission" date="2018-09" db="EMBL/GenBank/DDBJ databases">
        <title>Rhizobium sp. MAE2-X.</title>
        <authorList>
            <person name="Lee Y."/>
            <person name="Jeon C.O."/>
        </authorList>
    </citation>
    <scope>NUCLEOTIDE SEQUENCE [LARGE SCALE GENOMIC DNA]</scope>
    <source>
        <strain evidence="2 3">MAE2-X</strain>
    </source>
</reference>
<evidence type="ECO:0000313" key="3">
    <source>
        <dbReference type="Proteomes" id="UP000596351"/>
    </source>
</evidence>
<organism evidence="2 3">
    <name type="scientific">Rhizobium rosettiformans</name>
    <dbReference type="NCBI Taxonomy" id="1368430"/>
    <lineage>
        <taxon>Bacteria</taxon>
        <taxon>Pseudomonadati</taxon>
        <taxon>Pseudomonadota</taxon>
        <taxon>Alphaproteobacteria</taxon>
        <taxon>Hyphomicrobiales</taxon>
        <taxon>Rhizobiaceae</taxon>
        <taxon>Rhizobium/Agrobacterium group</taxon>
        <taxon>Rhizobium</taxon>
    </lineage>
</organism>
<feature type="region of interest" description="Disordered" evidence="1">
    <location>
        <begin position="418"/>
        <end position="438"/>
    </location>
</feature>
<gene>
    <name evidence="2" type="ORF">D4A92_07645</name>
</gene>
<proteinExistence type="predicted"/>
<keyword evidence="3" id="KW-1185">Reference proteome</keyword>
<sequence length="438" mass="50009">MQLTRLELYQRVCNSPLNKIAPELGLSPTALSAICRKHDVPFPGAGYWTRKAMGLPAELPLLPEALDAIIEIAQPAPRPRRQGPPPSPDIRKKRGLKPPRRSRHPLLLGVEEHLRKTRVVEEYEFLRPYKRILPDIVASESALPRALAIANQVYLALDDAGCKLRIAAAEDGLHRIDIDERETERKDRKYGRYQSGYIWGPDRPTVFQLDSVPIGIAVTEMTERVSMRYFAGKYHRTESKVIKSAKAWQLVHSYTHLQDVPSGRFKIVAYSPKRGVEWFLSRQDAEHASLESSIPEFIESLQGAVGQVQALMTAADEAAEKRRQEWEAERERSRRREDQRKKAEALLESQKQLAQIIEQWTKVMGVERFFREAENRLAKVSDDRRPHLETRMALARKMVGDTDPFQFLASWLAPEERYRSPYESDPEASPGDPGAAHD</sequence>
<dbReference type="Proteomes" id="UP000596351">
    <property type="component" value="Chromosome"/>
</dbReference>
<name>A0ABX7ESK0_9HYPH</name>